<dbReference type="EMBL" id="BMEG01000002">
    <property type="protein sequence ID" value="GGD62549.1"/>
    <property type="molecule type" value="Genomic_DNA"/>
</dbReference>
<evidence type="ECO:0008006" key="3">
    <source>
        <dbReference type="Google" id="ProtNLM"/>
    </source>
</evidence>
<comment type="caution">
    <text evidence="1">The sequence shown here is derived from an EMBL/GenBank/DDBJ whole genome shotgun (WGS) entry which is preliminary data.</text>
</comment>
<dbReference type="RefSeq" id="WP_229753857.1">
    <property type="nucleotide sequence ID" value="NZ_BMEG01000002.1"/>
</dbReference>
<protein>
    <recommendedName>
        <fullName evidence="3">HTH cro/C1-type domain-containing protein</fullName>
    </recommendedName>
</protein>
<dbReference type="Proteomes" id="UP000597138">
    <property type="component" value="Unassembled WGS sequence"/>
</dbReference>
<gene>
    <name evidence="1" type="ORF">GCM10010985_15830</name>
</gene>
<sequence length="114" mass="12924">MEQIEPALNGQIYKSRELKQMGRHTFTIGHLERSHDDNSLRRAMAARLDRAMQRANVSSAKAAKWVEVSEDDVQFWRRGITVPPLHAFNRIASALDVDVHWLCTGQAQAAQASR</sequence>
<dbReference type="Gene3D" id="1.10.260.40">
    <property type="entry name" value="lambda repressor-like DNA-binding domains"/>
    <property type="match status" value="1"/>
</dbReference>
<dbReference type="InterPro" id="IPR010982">
    <property type="entry name" value="Lambda_DNA-bd_dom_sf"/>
</dbReference>
<evidence type="ECO:0000313" key="1">
    <source>
        <dbReference type="EMBL" id="GGD62549.1"/>
    </source>
</evidence>
<evidence type="ECO:0000313" key="2">
    <source>
        <dbReference type="Proteomes" id="UP000597138"/>
    </source>
</evidence>
<dbReference type="InterPro" id="IPR001387">
    <property type="entry name" value="Cro/C1-type_HTH"/>
</dbReference>
<organism evidence="1 2">
    <name type="scientific">Caballeronia grimmiae</name>
    <dbReference type="NCBI Taxonomy" id="1071679"/>
    <lineage>
        <taxon>Bacteria</taxon>
        <taxon>Pseudomonadati</taxon>
        <taxon>Pseudomonadota</taxon>
        <taxon>Betaproteobacteria</taxon>
        <taxon>Burkholderiales</taxon>
        <taxon>Burkholderiaceae</taxon>
        <taxon>Caballeronia</taxon>
    </lineage>
</organism>
<reference evidence="2" key="1">
    <citation type="journal article" date="2019" name="Int. J. Syst. Evol. Microbiol.">
        <title>The Global Catalogue of Microorganisms (GCM) 10K type strain sequencing project: providing services to taxonomists for standard genome sequencing and annotation.</title>
        <authorList>
            <consortium name="The Broad Institute Genomics Platform"/>
            <consortium name="The Broad Institute Genome Sequencing Center for Infectious Disease"/>
            <person name="Wu L."/>
            <person name="Ma J."/>
        </authorList>
    </citation>
    <scope>NUCLEOTIDE SEQUENCE [LARGE SCALE GENOMIC DNA]</scope>
    <source>
        <strain evidence="2">CGMCC 1.11013</strain>
    </source>
</reference>
<dbReference type="CDD" id="cd00093">
    <property type="entry name" value="HTH_XRE"/>
    <property type="match status" value="1"/>
</dbReference>
<proteinExistence type="predicted"/>
<accession>A0ABQ1R9T3</accession>
<keyword evidence="2" id="KW-1185">Reference proteome</keyword>
<dbReference type="SUPFAM" id="SSF47413">
    <property type="entry name" value="lambda repressor-like DNA-binding domains"/>
    <property type="match status" value="1"/>
</dbReference>
<name>A0ABQ1R9T3_9BURK</name>